<evidence type="ECO:0000259" key="5">
    <source>
        <dbReference type="PROSITE" id="PS50111"/>
    </source>
</evidence>
<evidence type="ECO:0000259" key="6">
    <source>
        <dbReference type="PROSITE" id="PS50885"/>
    </source>
</evidence>
<dbReference type="SMART" id="SM00304">
    <property type="entry name" value="HAMP"/>
    <property type="match status" value="1"/>
</dbReference>
<dbReference type="PROSITE" id="PS50885">
    <property type="entry name" value="HAMP"/>
    <property type="match status" value="1"/>
</dbReference>
<feature type="transmembrane region" description="Helical" evidence="4">
    <location>
        <begin position="41"/>
        <end position="62"/>
    </location>
</feature>
<dbReference type="InterPro" id="IPR038188">
    <property type="entry name" value="TorS_sensor_sf"/>
</dbReference>
<name>A0ABS1F846_9PROT</name>
<dbReference type="PROSITE" id="PS50111">
    <property type="entry name" value="CHEMOTAXIS_TRANSDUC_2"/>
    <property type="match status" value="1"/>
</dbReference>
<evidence type="ECO:0000256" key="4">
    <source>
        <dbReference type="SAM" id="Phobius"/>
    </source>
</evidence>
<dbReference type="Pfam" id="PF00015">
    <property type="entry name" value="MCPsignal"/>
    <property type="match status" value="1"/>
</dbReference>
<protein>
    <submittedName>
        <fullName evidence="7">HAMP domain-containing protein</fullName>
    </submittedName>
</protein>
<dbReference type="InterPro" id="IPR003660">
    <property type="entry name" value="HAMP_dom"/>
</dbReference>
<keyword evidence="4" id="KW-0812">Transmembrane</keyword>
<dbReference type="InterPro" id="IPR004089">
    <property type="entry name" value="MCPsignal_dom"/>
</dbReference>
<feature type="domain" description="HAMP" evidence="6">
    <location>
        <begin position="547"/>
        <end position="599"/>
    </location>
</feature>
<dbReference type="EMBL" id="JAENHM010000058">
    <property type="protein sequence ID" value="MBK1839581.1"/>
    <property type="molecule type" value="Genomic_DNA"/>
</dbReference>
<dbReference type="Proteomes" id="UP000652760">
    <property type="component" value="Unassembled WGS sequence"/>
</dbReference>
<evidence type="ECO:0000256" key="3">
    <source>
        <dbReference type="PROSITE-ProRule" id="PRU00284"/>
    </source>
</evidence>
<evidence type="ECO:0000256" key="1">
    <source>
        <dbReference type="ARBA" id="ARBA00023224"/>
    </source>
</evidence>
<dbReference type="SUPFAM" id="SSF58104">
    <property type="entry name" value="Methyl-accepting chemotaxis protein (MCP) signaling domain"/>
    <property type="match status" value="1"/>
</dbReference>
<dbReference type="Gene3D" id="1.10.287.950">
    <property type="entry name" value="Methyl-accepting chemotaxis protein"/>
    <property type="match status" value="1"/>
</dbReference>
<evidence type="ECO:0000256" key="2">
    <source>
        <dbReference type="ARBA" id="ARBA00029447"/>
    </source>
</evidence>
<reference evidence="8" key="1">
    <citation type="submission" date="2021-01" db="EMBL/GenBank/DDBJ databases">
        <title>Genome public.</title>
        <authorList>
            <person name="Liu C."/>
            <person name="Sun Q."/>
        </authorList>
    </citation>
    <scope>NUCLEOTIDE SEQUENCE [LARGE SCALE GENOMIC DNA]</scope>
    <source>
        <strain evidence="8">YIM B02556</strain>
    </source>
</reference>
<accession>A0ABS1F846</accession>
<proteinExistence type="inferred from homology"/>
<evidence type="ECO:0000313" key="7">
    <source>
        <dbReference type="EMBL" id="MBK1839581.1"/>
    </source>
</evidence>
<keyword evidence="8" id="KW-1185">Reference proteome</keyword>
<keyword evidence="4" id="KW-1133">Transmembrane helix</keyword>
<comment type="caution">
    <text evidence="7">The sequence shown here is derived from an EMBL/GenBank/DDBJ whole genome shotgun (WGS) entry which is preliminary data.</text>
</comment>
<keyword evidence="1 3" id="KW-0807">Transducer</keyword>
<dbReference type="PANTHER" id="PTHR32089">
    <property type="entry name" value="METHYL-ACCEPTING CHEMOTAXIS PROTEIN MCPB"/>
    <property type="match status" value="1"/>
</dbReference>
<dbReference type="Gene3D" id="1.20.58.920">
    <property type="match status" value="2"/>
</dbReference>
<comment type="similarity">
    <text evidence="2">Belongs to the methyl-accepting chemotaxis (MCP) protein family.</text>
</comment>
<dbReference type="PANTHER" id="PTHR32089:SF112">
    <property type="entry name" value="LYSOZYME-LIKE PROTEIN-RELATED"/>
    <property type="match status" value="1"/>
</dbReference>
<dbReference type="Gene3D" id="6.10.340.10">
    <property type="match status" value="1"/>
</dbReference>
<dbReference type="CDD" id="cd06225">
    <property type="entry name" value="HAMP"/>
    <property type="match status" value="1"/>
</dbReference>
<gene>
    <name evidence="7" type="ORF">JHL17_19405</name>
</gene>
<organism evidence="7 8">
    <name type="scientific">Azospirillum endophyticum</name>
    <dbReference type="NCBI Taxonomy" id="2800326"/>
    <lineage>
        <taxon>Bacteria</taxon>
        <taxon>Pseudomonadati</taxon>
        <taxon>Pseudomonadota</taxon>
        <taxon>Alphaproteobacteria</taxon>
        <taxon>Rhodospirillales</taxon>
        <taxon>Azospirillaceae</taxon>
        <taxon>Azospirillum</taxon>
    </lineage>
</organism>
<evidence type="ECO:0000313" key="8">
    <source>
        <dbReference type="Proteomes" id="UP000652760"/>
    </source>
</evidence>
<keyword evidence="4" id="KW-0472">Membrane</keyword>
<dbReference type="Pfam" id="PF00672">
    <property type="entry name" value="HAMP"/>
    <property type="match status" value="1"/>
</dbReference>
<dbReference type="SMART" id="SM00283">
    <property type="entry name" value="MA"/>
    <property type="match status" value="1"/>
</dbReference>
<feature type="domain" description="Methyl-accepting transducer" evidence="5">
    <location>
        <begin position="633"/>
        <end position="862"/>
    </location>
</feature>
<sequence length="897" mass="93023">MASAGSRRTAGAVRTTSKPWVAHMAKPIDQRRRSGIKSKMLMAFGVVAALPCIAAVVGWMSYGAVRDHVADITGTQVPVLSAAHGLATTTARVLALGPLIDAASSDEDLTRLRSAVDAQRGALNGQLAQLAGGYGNTGDRTAGDDAGRLAELTNTARSLLGTIDALGKATGQRLALQDRRSGRLVELSDAHARLLAALKPDMQASREQLAQAISAMVEATSQSSAVIGGELGQTVIPLFQLRGAEAALAKSLLIGAFETERSKVMSLSTDFDSALSDLQGALRPLAKSEAAAPVVSTINELAGFGDGDHSVYTRRVRQLTPGIPEAEARKLAESLAASVDDIIQLDRDANARMLPLMLNSRGRIAEAGNAIAERMQDLSTNTVPAAQHRYTVLSGLMADANLLAGKLAEAGNAETPARLAAARRTLDPLAATMRSTLQDSQDDLGAEVRRLAERLLDLGFGNDGILALRTGELAAYAENAALIDSNRSTGATLTAMVDGLVQSAERATADGASAAHDALERTNEIQFLLATAGVLLAGLIVSLYVGRRVVGRMEALAAAMRRVADGDLTVEQKAEGNDEITDMARALLVFIANAKAMEEAHEKVEIERRNAATARRTSMLEIADQFERNVLSSVETLADAARVMAARARSLTDIAANANDRADAAMQLSGEMAAGIQQVATAASEISQSIAEISKRTGESARIIGDTAAGAEQVKATVADLSSTAGEIGTVVGLIDEIAGQTNLLALNATIEAARAGEAGRGFAVVAGEVKALAGQTAQATAEIARQIAATQAASRQTAEVVATMTGSVQRIESNASAIAAAVEEQAVITSSIVDSSHRVAVGTQAASDHVAGLSEAAAKVRTQAGDVLQVAESLSHEATNLGSAVHLFLQEIRAAR</sequence>